<dbReference type="OrthoDB" id="5976191at2759"/>
<comment type="caution">
    <text evidence="2">The sequence shown here is derived from an EMBL/GenBank/DDBJ whole genome shotgun (WGS) entry which is preliminary data.</text>
</comment>
<feature type="compositionally biased region" description="Basic and acidic residues" evidence="1">
    <location>
        <begin position="191"/>
        <end position="208"/>
    </location>
</feature>
<keyword evidence="3" id="KW-1185">Reference proteome</keyword>
<accession>A0A6A4WKB9</accession>
<organism evidence="2 3">
    <name type="scientific">Amphibalanus amphitrite</name>
    <name type="common">Striped barnacle</name>
    <name type="synonym">Balanus amphitrite</name>
    <dbReference type="NCBI Taxonomy" id="1232801"/>
    <lineage>
        <taxon>Eukaryota</taxon>
        <taxon>Metazoa</taxon>
        <taxon>Ecdysozoa</taxon>
        <taxon>Arthropoda</taxon>
        <taxon>Crustacea</taxon>
        <taxon>Multicrustacea</taxon>
        <taxon>Cirripedia</taxon>
        <taxon>Thoracica</taxon>
        <taxon>Thoracicalcarea</taxon>
        <taxon>Balanomorpha</taxon>
        <taxon>Balanoidea</taxon>
        <taxon>Balanidae</taxon>
        <taxon>Amphibalaninae</taxon>
        <taxon>Amphibalanus</taxon>
    </lineage>
</organism>
<name>A0A6A4WKB9_AMPAM</name>
<feature type="region of interest" description="Disordered" evidence="1">
    <location>
        <begin position="185"/>
        <end position="208"/>
    </location>
</feature>
<proteinExistence type="predicted"/>
<dbReference type="PANTHER" id="PTHR31751">
    <property type="entry name" value="SI:CH211-108C17.2-RELATED-RELATED"/>
    <property type="match status" value="1"/>
</dbReference>
<dbReference type="AlphaFoldDB" id="A0A6A4WKB9"/>
<protein>
    <submittedName>
        <fullName evidence="2">Uncharacterized protein</fullName>
    </submittedName>
</protein>
<dbReference type="Proteomes" id="UP000440578">
    <property type="component" value="Unassembled WGS sequence"/>
</dbReference>
<evidence type="ECO:0000313" key="2">
    <source>
        <dbReference type="EMBL" id="KAF0307837.1"/>
    </source>
</evidence>
<dbReference type="PANTHER" id="PTHR31751:SF7">
    <property type="entry name" value="THAP-TYPE DOMAIN-CONTAINING PROTEIN"/>
    <property type="match status" value="1"/>
</dbReference>
<evidence type="ECO:0000256" key="1">
    <source>
        <dbReference type="SAM" id="MobiDB-lite"/>
    </source>
</evidence>
<reference evidence="2 3" key="1">
    <citation type="submission" date="2019-07" db="EMBL/GenBank/DDBJ databases">
        <title>Draft genome assembly of a fouling barnacle, Amphibalanus amphitrite (Darwin, 1854): The first reference genome for Thecostraca.</title>
        <authorList>
            <person name="Kim W."/>
        </authorList>
    </citation>
    <scope>NUCLEOTIDE SEQUENCE [LARGE SCALE GENOMIC DNA]</scope>
    <source>
        <strain evidence="2">SNU_AA5</strain>
        <tissue evidence="2">Soma without cirri and trophi</tissue>
    </source>
</reference>
<sequence length="208" mass="24054">MSTHHVCGIHETESGLNRCHHEDKEPAEHPAYLTYGSPAHSAMKQVILGAKLRQKIPFIARYRHTGLVESFHSLSLVYTPKHVFFWPPMFASRKRMAVIDFNANHGLREELTEGDGRKKLEMVYSRAKGSMKMRRVVAAKTHPYVAGLLADMLERRRAGPVLGPRPLSDDDPRQISRYIHKVVRPTTQEQQEMRLEWEGHQRRRSENQ</sequence>
<evidence type="ECO:0000313" key="3">
    <source>
        <dbReference type="Proteomes" id="UP000440578"/>
    </source>
</evidence>
<gene>
    <name evidence="2" type="ORF">FJT64_020852</name>
</gene>
<dbReference type="EMBL" id="VIIS01000537">
    <property type="protein sequence ID" value="KAF0307837.1"/>
    <property type="molecule type" value="Genomic_DNA"/>
</dbReference>